<dbReference type="Proteomes" id="UP000030686">
    <property type="component" value="Unassembled WGS sequence"/>
</dbReference>
<feature type="signal peptide" evidence="2">
    <location>
        <begin position="1"/>
        <end position="19"/>
    </location>
</feature>
<proteinExistence type="predicted"/>
<evidence type="ECO:0000256" key="1">
    <source>
        <dbReference type="SAM" id="MobiDB-lite"/>
    </source>
</evidence>
<feature type="compositionally biased region" description="Basic residues" evidence="1">
    <location>
        <begin position="155"/>
        <end position="171"/>
    </location>
</feature>
<dbReference type="Gene3D" id="3.50.4.10">
    <property type="entry name" value="Hepatocyte Growth Factor"/>
    <property type="match status" value="1"/>
</dbReference>
<dbReference type="EMBL" id="HG792019">
    <property type="protein sequence ID" value="CDM36416.1"/>
    <property type="molecule type" value="Genomic_DNA"/>
</dbReference>
<evidence type="ECO:0000313" key="4">
    <source>
        <dbReference type="Proteomes" id="UP000030686"/>
    </source>
</evidence>
<feature type="region of interest" description="Disordered" evidence="1">
    <location>
        <begin position="129"/>
        <end position="171"/>
    </location>
</feature>
<name>W6QK95_PENRF</name>
<organism evidence="3 4">
    <name type="scientific">Penicillium roqueforti (strain FM164)</name>
    <dbReference type="NCBI Taxonomy" id="1365484"/>
    <lineage>
        <taxon>Eukaryota</taxon>
        <taxon>Fungi</taxon>
        <taxon>Dikarya</taxon>
        <taxon>Ascomycota</taxon>
        <taxon>Pezizomycotina</taxon>
        <taxon>Eurotiomycetes</taxon>
        <taxon>Eurotiomycetidae</taxon>
        <taxon>Eurotiales</taxon>
        <taxon>Aspergillaceae</taxon>
        <taxon>Penicillium</taxon>
    </lineage>
</organism>
<gene>
    <name evidence="3" type="ORF">PROQFM164_S05g000249</name>
</gene>
<evidence type="ECO:0000313" key="3">
    <source>
        <dbReference type="EMBL" id="CDM36416.1"/>
    </source>
</evidence>
<keyword evidence="4" id="KW-1185">Reference proteome</keyword>
<sequence>MPSMHPLSLLTAILASALAESSSSSCWDTMHNSTLAVFSSAPIAFSLDRATALQCQAWCGQVSNCQAWVFVDQLLQCDLHRAAPVNVLPETNGFVFGGCDPSGAVLDLPRLIYAETMVEGAASTPTTQASAISLASSSSGATPEKTHGVPESIHPKVRRHGHSRHSRNHWH</sequence>
<dbReference type="AlphaFoldDB" id="W6QK95"/>
<accession>W6QK95</accession>
<keyword evidence="2" id="KW-0732">Signal</keyword>
<reference evidence="3" key="1">
    <citation type="journal article" date="2014" name="Nat. Commun.">
        <title>Multiple recent horizontal transfers of a large genomic region in cheese making fungi.</title>
        <authorList>
            <person name="Cheeseman K."/>
            <person name="Ropars J."/>
            <person name="Renault P."/>
            <person name="Dupont J."/>
            <person name="Gouzy J."/>
            <person name="Branca A."/>
            <person name="Abraham A.L."/>
            <person name="Ceppi M."/>
            <person name="Conseiller E."/>
            <person name="Debuchy R."/>
            <person name="Malagnac F."/>
            <person name="Goarin A."/>
            <person name="Silar P."/>
            <person name="Lacoste S."/>
            <person name="Sallet E."/>
            <person name="Bensimon A."/>
            <person name="Giraud T."/>
            <person name="Brygoo Y."/>
        </authorList>
    </citation>
    <scope>NUCLEOTIDE SEQUENCE [LARGE SCALE GENOMIC DNA]</scope>
    <source>
        <strain evidence="3">FM164</strain>
    </source>
</reference>
<feature type="chain" id="PRO_5004879667" description="Apple domain-containing protein" evidence="2">
    <location>
        <begin position="20"/>
        <end position="171"/>
    </location>
</feature>
<evidence type="ECO:0000256" key="2">
    <source>
        <dbReference type="SAM" id="SignalP"/>
    </source>
</evidence>
<feature type="compositionally biased region" description="Low complexity" evidence="1">
    <location>
        <begin position="129"/>
        <end position="141"/>
    </location>
</feature>
<protein>
    <recommendedName>
        <fullName evidence="5">Apple domain-containing protein</fullName>
    </recommendedName>
</protein>
<evidence type="ECO:0008006" key="5">
    <source>
        <dbReference type="Google" id="ProtNLM"/>
    </source>
</evidence>